<evidence type="ECO:0000256" key="11">
    <source>
        <dbReference type="ARBA" id="ARBA00023012"/>
    </source>
</evidence>
<evidence type="ECO:0000256" key="2">
    <source>
        <dbReference type="ARBA" id="ARBA00004651"/>
    </source>
</evidence>
<evidence type="ECO:0000256" key="8">
    <source>
        <dbReference type="ARBA" id="ARBA00022777"/>
    </source>
</evidence>
<reference evidence="16" key="1">
    <citation type="journal article" date="2019" name="Int. J. Syst. Evol. Microbiol.">
        <title>The Global Catalogue of Microorganisms (GCM) 10K type strain sequencing project: providing services to taxonomists for standard genome sequencing and annotation.</title>
        <authorList>
            <consortium name="The Broad Institute Genomics Platform"/>
            <consortium name="The Broad Institute Genome Sequencing Center for Infectious Disease"/>
            <person name="Wu L."/>
            <person name="Ma J."/>
        </authorList>
    </citation>
    <scope>NUCLEOTIDE SEQUENCE [LARGE SCALE GENOMIC DNA]</scope>
    <source>
        <strain evidence="16">CCUG 48216</strain>
    </source>
</reference>
<keyword evidence="5 15" id="KW-0808">Transferase</keyword>
<dbReference type="Gene3D" id="3.30.565.10">
    <property type="entry name" value="Histidine kinase-like ATPase, C-terminal domain"/>
    <property type="match status" value="1"/>
</dbReference>
<dbReference type="RefSeq" id="WP_240268430.1">
    <property type="nucleotide sequence ID" value="NZ_JAKSXN010000011.1"/>
</dbReference>
<evidence type="ECO:0000259" key="14">
    <source>
        <dbReference type="PROSITE" id="PS50109"/>
    </source>
</evidence>
<dbReference type="Proteomes" id="UP001597211">
    <property type="component" value="Unassembled WGS sequence"/>
</dbReference>
<dbReference type="EC" id="2.7.13.3" evidence="3"/>
<dbReference type="InterPro" id="IPR004358">
    <property type="entry name" value="Sig_transdc_His_kin-like_C"/>
</dbReference>
<evidence type="ECO:0000313" key="16">
    <source>
        <dbReference type="Proteomes" id="UP001597211"/>
    </source>
</evidence>
<evidence type="ECO:0000256" key="3">
    <source>
        <dbReference type="ARBA" id="ARBA00012438"/>
    </source>
</evidence>
<dbReference type="InterPro" id="IPR005467">
    <property type="entry name" value="His_kinase_dom"/>
</dbReference>
<comment type="caution">
    <text evidence="15">The sequence shown here is derived from an EMBL/GenBank/DDBJ whole genome shotgun (WGS) entry which is preliminary data.</text>
</comment>
<sequence length="334" mass="38212">MRLFLRDQRPFILAYLLQLALITLVYWLDGYRHAAISIYAALLSSCVLVVFLVIRYWTNRSFYRLLGQVPESLRAFADVKPGSPLADSLQRLLKAQYRLYLQEIGEQQSKIDGHRHFMNQWVHQMKTPLSVIHLMVQHEDDARSVAIGDELDRMRKGLEMVLYAARLDTFEHDFVVETLDLGALVRSAASAQKRLFIRRKVYPVIGIPDGLAVASDEKWLTFVLTQLITNAVKYTVKERANLHFRGYARGRETVLEIEDEGVGIPASDLPRVFDAYFTGDNGRSFQESTGMGLYLAKEICVKLGHRIELESQEGTGTTARIVFQPDRQAYNEVR</sequence>
<keyword evidence="4" id="KW-1003">Cell membrane</keyword>
<keyword evidence="7" id="KW-0547">Nucleotide-binding</keyword>
<keyword evidence="6 13" id="KW-0812">Transmembrane</keyword>
<protein>
    <recommendedName>
        <fullName evidence="3">histidine kinase</fullName>
        <ecNumber evidence="3">2.7.13.3</ecNumber>
    </recommendedName>
</protein>
<keyword evidence="9" id="KW-0067">ATP-binding</keyword>
<dbReference type="GO" id="GO:0004673">
    <property type="term" value="F:protein histidine kinase activity"/>
    <property type="evidence" value="ECO:0007669"/>
    <property type="project" value="UniProtKB-EC"/>
</dbReference>
<keyword evidence="10 13" id="KW-1133">Transmembrane helix</keyword>
<keyword evidence="11" id="KW-0902">Two-component regulatory system</keyword>
<feature type="transmembrane region" description="Helical" evidence="13">
    <location>
        <begin position="12"/>
        <end position="28"/>
    </location>
</feature>
<dbReference type="InterPro" id="IPR050351">
    <property type="entry name" value="BphY/WalK/GraS-like"/>
</dbReference>
<evidence type="ECO:0000256" key="1">
    <source>
        <dbReference type="ARBA" id="ARBA00000085"/>
    </source>
</evidence>
<name>A0ABW3S7V1_9BACL</name>
<evidence type="ECO:0000256" key="7">
    <source>
        <dbReference type="ARBA" id="ARBA00022741"/>
    </source>
</evidence>
<organism evidence="15 16">
    <name type="scientific">Paenibacillus timonensis</name>
    <dbReference type="NCBI Taxonomy" id="225915"/>
    <lineage>
        <taxon>Bacteria</taxon>
        <taxon>Bacillati</taxon>
        <taxon>Bacillota</taxon>
        <taxon>Bacilli</taxon>
        <taxon>Bacillales</taxon>
        <taxon>Paenibacillaceae</taxon>
        <taxon>Paenibacillus</taxon>
    </lineage>
</organism>
<feature type="domain" description="Histidine kinase" evidence="14">
    <location>
        <begin position="120"/>
        <end position="327"/>
    </location>
</feature>
<evidence type="ECO:0000313" key="15">
    <source>
        <dbReference type="EMBL" id="MFD1180050.1"/>
    </source>
</evidence>
<comment type="catalytic activity">
    <reaction evidence="1">
        <text>ATP + protein L-histidine = ADP + protein N-phospho-L-histidine.</text>
        <dbReference type="EC" id="2.7.13.3"/>
    </reaction>
</comment>
<evidence type="ECO:0000256" key="9">
    <source>
        <dbReference type="ARBA" id="ARBA00022840"/>
    </source>
</evidence>
<keyword evidence="12 13" id="KW-0472">Membrane</keyword>
<evidence type="ECO:0000256" key="4">
    <source>
        <dbReference type="ARBA" id="ARBA00022475"/>
    </source>
</evidence>
<proteinExistence type="predicted"/>
<evidence type="ECO:0000256" key="10">
    <source>
        <dbReference type="ARBA" id="ARBA00022989"/>
    </source>
</evidence>
<accession>A0ABW3S7V1</accession>
<dbReference type="PROSITE" id="PS50109">
    <property type="entry name" value="HIS_KIN"/>
    <property type="match status" value="1"/>
</dbReference>
<comment type="subcellular location">
    <subcellularLocation>
        <location evidence="2">Cell membrane</location>
        <topology evidence="2">Multi-pass membrane protein</topology>
    </subcellularLocation>
</comment>
<dbReference type="EMBL" id="JBHTKZ010000001">
    <property type="protein sequence ID" value="MFD1180050.1"/>
    <property type="molecule type" value="Genomic_DNA"/>
</dbReference>
<dbReference type="PANTHER" id="PTHR45453:SF2">
    <property type="entry name" value="HISTIDINE KINASE"/>
    <property type="match status" value="1"/>
</dbReference>
<keyword evidence="8 15" id="KW-0418">Kinase</keyword>
<evidence type="ECO:0000256" key="6">
    <source>
        <dbReference type="ARBA" id="ARBA00022692"/>
    </source>
</evidence>
<dbReference type="SMART" id="SM00387">
    <property type="entry name" value="HATPase_c"/>
    <property type="match status" value="1"/>
</dbReference>
<gene>
    <name evidence="15" type="ORF">ACFQ2Z_01640</name>
</gene>
<dbReference type="PRINTS" id="PR00344">
    <property type="entry name" value="BCTRLSENSOR"/>
</dbReference>
<feature type="transmembrane region" description="Helical" evidence="13">
    <location>
        <begin position="34"/>
        <end position="54"/>
    </location>
</feature>
<dbReference type="InterPro" id="IPR003594">
    <property type="entry name" value="HATPase_dom"/>
</dbReference>
<evidence type="ECO:0000256" key="12">
    <source>
        <dbReference type="ARBA" id="ARBA00023136"/>
    </source>
</evidence>
<dbReference type="Pfam" id="PF02518">
    <property type="entry name" value="HATPase_c"/>
    <property type="match status" value="1"/>
</dbReference>
<evidence type="ECO:0000256" key="13">
    <source>
        <dbReference type="SAM" id="Phobius"/>
    </source>
</evidence>
<dbReference type="PANTHER" id="PTHR45453">
    <property type="entry name" value="PHOSPHATE REGULON SENSOR PROTEIN PHOR"/>
    <property type="match status" value="1"/>
</dbReference>
<dbReference type="InterPro" id="IPR036890">
    <property type="entry name" value="HATPase_C_sf"/>
</dbReference>
<evidence type="ECO:0000256" key="5">
    <source>
        <dbReference type="ARBA" id="ARBA00022679"/>
    </source>
</evidence>
<keyword evidence="16" id="KW-1185">Reference proteome</keyword>
<dbReference type="SUPFAM" id="SSF55874">
    <property type="entry name" value="ATPase domain of HSP90 chaperone/DNA topoisomerase II/histidine kinase"/>
    <property type="match status" value="1"/>
</dbReference>